<keyword evidence="1" id="KW-0175">Coiled coil</keyword>
<accession>A0ABD2QI72</accession>
<dbReference type="AlphaFoldDB" id="A0ABD2QI72"/>
<proteinExistence type="predicted"/>
<dbReference type="Proteomes" id="UP001626550">
    <property type="component" value="Unassembled WGS sequence"/>
</dbReference>
<sequence length="427" mass="49252">MSIETLNWGINLWDQTHNILKFQDTGFALHERLFDFLTAFAKLQSDAFLNQKKLCEKYLIDIKKSVGLDNTYATTFNQFVNNFRKLVDTENLIADSFEFQANTDLRMNLDDHKKRIKRWKQDRDRFNNEMKSQTRIMEDEMRRYKDKYRDMLRAKEDYSKTELDQGTSRLEVEKAHNFYQVKQKDFERARDDFAMALEQFNMYRRSFFSYTLPNWGSVGYQINEDRVEKTQVLIDNICQRFQVFIERLQVVHGELQSVSSLPDCQKDTQLLVEFLRTGRQPPPDLPFRDITQAFSDHTSLAEGASLASGRSSNAQDGLKLDHIVPKTVANFDRQIQRINCPPGLDEPTYATGPSLGQGIYANPDEIPTYGSVYMALSNLGDKAVRKFSLGSTVGPSLMPPPPGHHSGSNFIRKLFKGRSHVSFCGLA</sequence>
<organism evidence="2 3">
    <name type="scientific">Cichlidogyrus casuarinus</name>
    <dbReference type="NCBI Taxonomy" id="1844966"/>
    <lineage>
        <taxon>Eukaryota</taxon>
        <taxon>Metazoa</taxon>
        <taxon>Spiralia</taxon>
        <taxon>Lophotrochozoa</taxon>
        <taxon>Platyhelminthes</taxon>
        <taxon>Monogenea</taxon>
        <taxon>Monopisthocotylea</taxon>
        <taxon>Dactylogyridea</taxon>
        <taxon>Ancyrocephalidae</taxon>
        <taxon>Cichlidogyrus</taxon>
    </lineage>
</organism>
<gene>
    <name evidence="2" type="primary">TRIP10</name>
    <name evidence="2" type="ORF">Ciccas_002096</name>
</gene>
<name>A0ABD2QI72_9PLAT</name>
<dbReference type="SUPFAM" id="SSF103657">
    <property type="entry name" value="BAR/IMD domain-like"/>
    <property type="match status" value="1"/>
</dbReference>
<reference evidence="2 3" key="1">
    <citation type="submission" date="2024-11" db="EMBL/GenBank/DDBJ databases">
        <title>Adaptive evolution of stress response genes in parasites aligns with host niche diversity.</title>
        <authorList>
            <person name="Hahn C."/>
            <person name="Resl P."/>
        </authorList>
    </citation>
    <scope>NUCLEOTIDE SEQUENCE [LARGE SCALE GENOMIC DNA]</scope>
    <source>
        <strain evidence="2">EGGRZ-B1_66</strain>
        <tissue evidence="2">Body</tissue>
    </source>
</reference>
<evidence type="ECO:0000256" key="1">
    <source>
        <dbReference type="SAM" id="Coils"/>
    </source>
</evidence>
<keyword evidence="3" id="KW-1185">Reference proteome</keyword>
<feature type="coiled-coil region" evidence="1">
    <location>
        <begin position="102"/>
        <end position="147"/>
    </location>
</feature>
<dbReference type="Gene3D" id="1.20.1270.60">
    <property type="entry name" value="Arfaptin homology (AH) domain/BAR domain"/>
    <property type="match status" value="1"/>
</dbReference>
<protein>
    <submittedName>
        <fullName evidence="2">Cdc42-interacting protein 4</fullName>
    </submittedName>
</protein>
<dbReference type="EMBL" id="JBJKFK010000156">
    <property type="protein sequence ID" value="KAL3319240.1"/>
    <property type="molecule type" value="Genomic_DNA"/>
</dbReference>
<comment type="caution">
    <text evidence="2">The sequence shown here is derived from an EMBL/GenBank/DDBJ whole genome shotgun (WGS) entry which is preliminary data.</text>
</comment>
<evidence type="ECO:0000313" key="2">
    <source>
        <dbReference type="EMBL" id="KAL3319240.1"/>
    </source>
</evidence>
<evidence type="ECO:0000313" key="3">
    <source>
        <dbReference type="Proteomes" id="UP001626550"/>
    </source>
</evidence>
<dbReference type="InterPro" id="IPR027267">
    <property type="entry name" value="AH/BAR_dom_sf"/>
</dbReference>